<name>A0A7X5XRK1_9SPHN</name>
<evidence type="ECO:0000256" key="2">
    <source>
        <dbReference type="ARBA" id="ARBA00022827"/>
    </source>
</evidence>
<dbReference type="GO" id="GO:0050660">
    <property type="term" value="F:flavin adenine dinucleotide binding"/>
    <property type="evidence" value="ECO:0007669"/>
    <property type="project" value="InterPro"/>
</dbReference>
<keyword evidence="1" id="KW-0285">Flavoprotein</keyword>
<dbReference type="PANTHER" id="PTHR43098">
    <property type="entry name" value="L-ORNITHINE N(5)-MONOOXYGENASE-RELATED"/>
    <property type="match status" value="1"/>
</dbReference>
<dbReference type="InterPro" id="IPR050775">
    <property type="entry name" value="FAD-binding_Monooxygenases"/>
</dbReference>
<dbReference type="GO" id="GO:0050661">
    <property type="term" value="F:NADP binding"/>
    <property type="evidence" value="ECO:0007669"/>
    <property type="project" value="InterPro"/>
</dbReference>
<dbReference type="PRINTS" id="PR00411">
    <property type="entry name" value="PNDRDTASEI"/>
</dbReference>
<accession>A0A7X5XRK1</accession>
<evidence type="ECO:0000313" key="6">
    <source>
        <dbReference type="Proteomes" id="UP000535078"/>
    </source>
</evidence>
<dbReference type="EMBL" id="JAATIT010000002">
    <property type="protein sequence ID" value="NJB89994.1"/>
    <property type="molecule type" value="Genomic_DNA"/>
</dbReference>
<dbReference type="Proteomes" id="UP000535078">
    <property type="component" value="Unassembled WGS sequence"/>
</dbReference>
<dbReference type="RefSeq" id="WP_167921439.1">
    <property type="nucleotide sequence ID" value="NZ_JAATIT010000002.1"/>
</dbReference>
<gene>
    <name evidence="5" type="ORF">GGR90_002169</name>
</gene>
<evidence type="ECO:0000313" key="5">
    <source>
        <dbReference type="EMBL" id="NJB89994.1"/>
    </source>
</evidence>
<keyword evidence="4 5" id="KW-0560">Oxidoreductase</keyword>
<keyword evidence="3" id="KW-0521">NADP</keyword>
<dbReference type="GO" id="GO:0004499">
    <property type="term" value="F:N,N-dimethylaniline monooxygenase activity"/>
    <property type="evidence" value="ECO:0007669"/>
    <property type="project" value="InterPro"/>
</dbReference>
<dbReference type="GO" id="GO:0018667">
    <property type="term" value="F:cyclohexanone monooxygenase activity"/>
    <property type="evidence" value="ECO:0007669"/>
    <property type="project" value="UniProtKB-EC"/>
</dbReference>
<sequence length="556" mass="62271">MTTNDKASGTAGDYDAIVIGAGFAGLALIHYIRELGLSVRVFDRASDIGGTWTWNRYPGAATDSESYYYCLTFSPELLQEWSWTKRYPGREETQNYMRFVADKCDMWPHIQLDTEIVEAEYLAERGCWQVTTGDGDIFTSKYFISGMGMISEPMIPKIPGMDRFKGPIFHSSRWPHEGLDYAGKKVGIIGAGATTVQMLPVVAETAGSVTVFQRTPNYVLPAMQKEMTPEWEKEIKNNYPAIVAKCRNHVFGMAFDSPVGRNVMDTPPEERQRIFEENWTGSFRWVFETFDDLLASPEANRIAGDFIAAKMRERVNDPALADLLTPSFDDYPLFAKRPPLDHGYFEAFNRDNVHLVDIRKQEPLVEITETGVRTTQADHEFDIIVLATGFKAYTGALEAFPIRGNGGQALREKWQEQSACIMGVCVAGFPNMFTVTGPQAPFANLPTSIEQNAIWISRCIGKMEREGMDIFEPREEAEREWTAATADIHGQTLMNEGDKVNSWMMGANRDDKGARVLIYFGGANLYYDALDKSAAEGFPELEFKKLSADICAVAAS</sequence>
<keyword evidence="6" id="KW-1185">Reference proteome</keyword>
<evidence type="ECO:0000256" key="3">
    <source>
        <dbReference type="ARBA" id="ARBA00022857"/>
    </source>
</evidence>
<keyword evidence="5" id="KW-0503">Monooxygenase</keyword>
<dbReference type="Gene3D" id="3.50.50.60">
    <property type="entry name" value="FAD/NAD(P)-binding domain"/>
    <property type="match status" value="2"/>
</dbReference>
<proteinExistence type="predicted"/>
<keyword evidence="2" id="KW-0274">FAD</keyword>
<reference evidence="5 6" key="1">
    <citation type="submission" date="2020-03" db="EMBL/GenBank/DDBJ databases">
        <title>Genomic Encyclopedia of Type Strains, Phase IV (KMG-IV): sequencing the most valuable type-strain genomes for metagenomic binning, comparative biology and taxonomic classification.</title>
        <authorList>
            <person name="Goeker M."/>
        </authorList>
    </citation>
    <scope>NUCLEOTIDE SEQUENCE [LARGE SCALE GENOMIC DNA]</scope>
    <source>
        <strain evidence="5 6">DSM 25229</strain>
    </source>
</reference>
<dbReference type="Pfam" id="PF00743">
    <property type="entry name" value="FMO-like"/>
    <property type="match status" value="1"/>
</dbReference>
<evidence type="ECO:0000256" key="4">
    <source>
        <dbReference type="ARBA" id="ARBA00023002"/>
    </source>
</evidence>
<comment type="caution">
    <text evidence="5">The sequence shown here is derived from an EMBL/GenBank/DDBJ whole genome shotgun (WGS) entry which is preliminary data.</text>
</comment>
<organism evidence="5 6">
    <name type="scientific">Sphingopyxis italica</name>
    <dbReference type="NCBI Taxonomy" id="1129133"/>
    <lineage>
        <taxon>Bacteria</taxon>
        <taxon>Pseudomonadati</taxon>
        <taxon>Pseudomonadota</taxon>
        <taxon>Alphaproteobacteria</taxon>
        <taxon>Sphingomonadales</taxon>
        <taxon>Sphingomonadaceae</taxon>
        <taxon>Sphingopyxis</taxon>
    </lineage>
</organism>
<dbReference type="SUPFAM" id="SSF51905">
    <property type="entry name" value="FAD/NAD(P)-binding domain"/>
    <property type="match status" value="2"/>
</dbReference>
<dbReference type="EC" id="1.14.13.22" evidence="5"/>
<dbReference type="InterPro" id="IPR036188">
    <property type="entry name" value="FAD/NAD-bd_sf"/>
</dbReference>
<protein>
    <submittedName>
        <fullName evidence="5">Cyclohexanone monooxygenase</fullName>
        <ecNumber evidence="5">1.14.13.22</ecNumber>
    </submittedName>
</protein>
<dbReference type="PANTHER" id="PTHR43098:SF5">
    <property type="entry name" value="DUAL-FUNCTIONAL MONOOXYGENASE_METHYLTRANSFERASE PSOF"/>
    <property type="match status" value="1"/>
</dbReference>
<dbReference type="AlphaFoldDB" id="A0A7X5XRK1"/>
<evidence type="ECO:0000256" key="1">
    <source>
        <dbReference type="ARBA" id="ARBA00022630"/>
    </source>
</evidence>
<dbReference type="InterPro" id="IPR020946">
    <property type="entry name" value="Flavin_mOase-like"/>
</dbReference>